<accession>A0A0A2E4V9</accession>
<gene>
    <name evidence="1" type="ORF">HQ47_06715</name>
</gene>
<dbReference type="STRING" id="28115.HQ47_06715"/>
<reference evidence="1 2" key="1">
    <citation type="submission" date="2014-09" db="EMBL/GenBank/DDBJ databases">
        <title>Draft Genome Sequence of Porphyromonas macacae COT-192_OH2859.</title>
        <authorList>
            <person name="Wallis C."/>
            <person name="Deusch O."/>
            <person name="O'Flynn C."/>
            <person name="Davis I."/>
            <person name="Horsfall A."/>
            <person name="Kirkwood N."/>
            <person name="Harris S."/>
            <person name="Eisen J.A."/>
            <person name="Coil D.A."/>
            <person name="Darling A.E."/>
            <person name="Jospin G."/>
            <person name="Alexiev A."/>
        </authorList>
    </citation>
    <scope>NUCLEOTIDE SEQUENCE [LARGE SCALE GENOMIC DNA]</scope>
    <source>
        <strain evidence="2">COT-192 OH2859</strain>
    </source>
</reference>
<keyword evidence="2" id="KW-1185">Reference proteome</keyword>
<organism evidence="1 2">
    <name type="scientific">Porphyromonas macacae</name>
    <dbReference type="NCBI Taxonomy" id="28115"/>
    <lineage>
        <taxon>Bacteria</taxon>
        <taxon>Pseudomonadati</taxon>
        <taxon>Bacteroidota</taxon>
        <taxon>Bacteroidia</taxon>
        <taxon>Bacteroidales</taxon>
        <taxon>Porphyromonadaceae</taxon>
        <taxon>Porphyromonas</taxon>
    </lineage>
</organism>
<evidence type="ECO:0008006" key="3">
    <source>
        <dbReference type="Google" id="ProtNLM"/>
    </source>
</evidence>
<dbReference type="AlphaFoldDB" id="A0A0A2E4V9"/>
<comment type="caution">
    <text evidence="1">The sequence shown here is derived from an EMBL/GenBank/DDBJ whole genome shotgun (WGS) entry which is preliminary data.</text>
</comment>
<dbReference type="RefSeq" id="WP_036874154.1">
    <property type="nucleotide sequence ID" value="NZ_JRFA01000017.1"/>
</dbReference>
<dbReference type="OrthoDB" id="1017135at2"/>
<dbReference type="Proteomes" id="UP000030103">
    <property type="component" value="Unassembled WGS sequence"/>
</dbReference>
<dbReference type="Pfam" id="PF13150">
    <property type="entry name" value="TraL_transposon"/>
    <property type="match status" value="1"/>
</dbReference>
<protein>
    <recommendedName>
        <fullName evidence="3">DUF3989 domain-containing protein</fullName>
    </recommendedName>
</protein>
<proteinExistence type="predicted"/>
<name>A0A0A2E4V9_9PORP</name>
<evidence type="ECO:0000313" key="2">
    <source>
        <dbReference type="Proteomes" id="UP000030103"/>
    </source>
</evidence>
<dbReference type="InterPro" id="IPR025050">
    <property type="entry name" value="TraL_transposon"/>
</dbReference>
<sequence>MIRNSIAILKKRMEQYVRSRLEQMSPQSRIRTVLLLLVLFGTLAFYMTVSSLYEMGKGKRNISIERIRYLKPEAQTDSIKTIKLIPR</sequence>
<dbReference type="EMBL" id="JRFA01000017">
    <property type="protein sequence ID" value="KGN73923.1"/>
    <property type="molecule type" value="Genomic_DNA"/>
</dbReference>
<evidence type="ECO:0000313" key="1">
    <source>
        <dbReference type="EMBL" id="KGN73923.1"/>
    </source>
</evidence>